<organism evidence="1 2">
    <name type="scientific">Rhododendron molle</name>
    <name type="common">Chinese azalea</name>
    <name type="synonym">Azalea mollis</name>
    <dbReference type="NCBI Taxonomy" id="49168"/>
    <lineage>
        <taxon>Eukaryota</taxon>
        <taxon>Viridiplantae</taxon>
        <taxon>Streptophyta</taxon>
        <taxon>Embryophyta</taxon>
        <taxon>Tracheophyta</taxon>
        <taxon>Spermatophyta</taxon>
        <taxon>Magnoliopsida</taxon>
        <taxon>eudicotyledons</taxon>
        <taxon>Gunneridae</taxon>
        <taxon>Pentapetalae</taxon>
        <taxon>asterids</taxon>
        <taxon>Ericales</taxon>
        <taxon>Ericaceae</taxon>
        <taxon>Ericoideae</taxon>
        <taxon>Rhodoreae</taxon>
        <taxon>Rhododendron</taxon>
    </lineage>
</organism>
<dbReference type="Proteomes" id="UP001062846">
    <property type="component" value="Chromosome 4"/>
</dbReference>
<evidence type="ECO:0000313" key="1">
    <source>
        <dbReference type="EMBL" id="KAI8561697.1"/>
    </source>
</evidence>
<evidence type="ECO:0000313" key="2">
    <source>
        <dbReference type="Proteomes" id="UP001062846"/>
    </source>
</evidence>
<proteinExistence type="predicted"/>
<dbReference type="EMBL" id="CM046391">
    <property type="protein sequence ID" value="KAI8561697.1"/>
    <property type="molecule type" value="Genomic_DNA"/>
</dbReference>
<keyword evidence="2" id="KW-1185">Reference proteome</keyword>
<gene>
    <name evidence="1" type="ORF">RHMOL_Rhmol04G0360600</name>
</gene>
<protein>
    <submittedName>
        <fullName evidence="1">Uncharacterized protein</fullName>
    </submittedName>
</protein>
<name>A0ACC0P7N5_RHOML</name>
<accession>A0ACC0P7N5</accession>
<sequence length="359" mass="40218">MPAFQTTLKKALAKPLFLLVNHEQHKHARCGNGPRPGGPPPPRLPRALVHVAPPDPRPSLPRLLRRRPDLRGFGAPPNAAAYTSLHVVGDLVALLDAVSRRNKKVMLVGHDWGAMIAGAFCLYRPDRIKALVNMSAAFISRNPGRKPVEALRAAYRDDYYVCRNQIVYCNHLISINFMNRTKCLIFLHEPGEIEAEFAEIGTKRVLRNVFTFRNPGPLFLPKGKGFGDSPDVPIPLPAWLSEEDLDYYTSKYEQSGFTGGLNYYRALDRNWELTAPWTGAQVKVPVKFLVGDLDLTYNSSGTKDYIHKGGFKKDVPFLQGVVVMKGVAHFFHEEKPDEINKHILDFFHKFSASSSCCVA</sequence>
<reference evidence="1" key="1">
    <citation type="submission" date="2022-02" db="EMBL/GenBank/DDBJ databases">
        <title>Plant Genome Project.</title>
        <authorList>
            <person name="Zhang R.-G."/>
        </authorList>
    </citation>
    <scope>NUCLEOTIDE SEQUENCE</scope>
    <source>
        <strain evidence="1">AT1</strain>
    </source>
</reference>
<comment type="caution">
    <text evidence="1">The sequence shown here is derived from an EMBL/GenBank/DDBJ whole genome shotgun (WGS) entry which is preliminary data.</text>
</comment>